<evidence type="ECO:0000313" key="2">
    <source>
        <dbReference type="Proteomes" id="UP000095143"/>
    </source>
</evidence>
<organism evidence="1 2">
    <name type="scientific">Pseudomonas graminis</name>
    <dbReference type="NCBI Taxonomy" id="158627"/>
    <lineage>
        <taxon>Bacteria</taxon>
        <taxon>Pseudomonadati</taxon>
        <taxon>Pseudomonadota</taxon>
        <taxon>Gammaproteobacteria</taxon>
        <taxon>Pseudomonadales</taxon>
        <taxon>Pseudomonadaceae</taxon>
        <taxon>Pseudomonas</taxon>
    </lineage>
</organism>
<dbReference type="AlphaFoldDB" id="A0A1C2D8H8"/>
<reference evidence="1 2" key="1">
    <citation type="submission" date="2016-08" db="EMBL/GenBank/DDBJ databases">
        <title>Whole genome sequence of Pseudomonas graminis strain UASWS1507, a potential biological control agent for agriculture.</title>
        <authorList>
            <person name="Crovadore J."/>
            <person name="Calmin G."/>
            <person name="Chablais R."/>
            <person name="Cochard B."/>
            <person name="Lefort F."/>
        </authorList>
    </citation>
    <scope>NUCLEOTIDE SEQUENCE [LARGE SCALE GENOMIC DNA]</scope>
    <source>
        <strain evidence="1 2">UASWS1507</strain>
    </source>
</reference>
<protein>
    <submittedName>
        <fullName evidence="1">Uncharacterized protein</fullName>
    </submittedName>
</protein>
<gene>
    <name evidence="1" type="ORF">BBI10_22710</name>
</gene>
<accession>A0A1C2D8H8</accession>
<name>A0A1C2D8H8_9PSED</name>
<comment type="caution">
    <text evidence="1">The sequence shown here is derived from an EMBL/GenBank/DDBJ whole genome shotgun (WGS) entry which is preliminary data.</text>
</comment>
<evidence type="ECO:0000313" key="1">
    <source>
        <dbReference type="EMBL" id="OCX11028.1"/>
    </source>
</evidence>
<dbReference type="EMBL" id="MDEN01000069">
    <property type="protein sequence ID" value="OCX11028.1"/>
    <property type="molecule type" value="Genomic_DNA"/>
</dbReference>
<dbReference type="Proteomes" id="UP000095143">
    <property type="component" value="Unassembled WGS sequence"/>
</dbReference>
<sequence>MIQAQNRPIPNFEGADDFKIKRNQAATIVLPKYPSDVIVPPFVGIVIYRENSDGTLANNMYTEPYQAPVRDEETRFNLTVEEMTAITAPDIDAGPDITIKFIVLQENYSAESGEGAHGYGEKSAPYEVID</sequence>
<proteinExistence type="predicted"/>
<dbReference type="RefSeq" id="WP_065991914.1">
    <property type="nucleotide sequence ID" value="NZ_MDEN01000069.1"/>
</dbReference>